<proteinExistence type="predicted"/>
<name>A0A1U9KTQ2_9PROT</name>
<dbReference type="EMBL" id="CP014691">
    <property type="protein sequence ID" value="AQS89097.1"/>
    <property type="molecule type" value="Genomic_DNA"/>
</dbReference>
<keyword evidence="2" id="KW-1185">Reference proteome</keyword>
<dbReference type="Proteomes" id="UP000188604">
    <property type="component" value="Chromosome"/>
</dbReference>
<dbReference type="KEGG" id="nch:A0U93_15550"/>
<accession>A0A1U9KTQ2</accession>
<dbReference type="Pfam" id="PF21810">
    <property type="entry name" value="DUF6880"/>
    <property type="match status" value="1"/>
</dbReference>
<evidence type="ECO:0000313" key="1">
    <source>
        <dbReference type="EMBL" id="AQS89097.1"/>
    </source>
</evidence>
<dbReference type="AlphaFoldDB" id="A0A1U9KTQ2"/>
<organism evidence="1 2">
    <name type="scientific">Neoasaia chiangmaiensis</name>
    <dbReference type="NCBI Taxonomy" id="320497"/>
    <lineage>
        <taxon>Bacteria</taxon>
        <taxon>Pseudomonadati</taxon>
        <taxon>Pseudomonadota</taxon>
        <taxon>Alphaproteobacteria</taxon>
        <taxon>Acetobacterales</taxon>
        <taxon>Acetobacteraceae</taxon>
        <taxon>Neoasaia</taxon>
    </lineage>
</organism>
<reference evidence="1 2" key="1">
    <citation type="submission" date="2016-03" db="EMBL/GenBank/DDBJ databases">
        <title>Acetic acid bacteria sequencing.</title>
        <authorList>
            <person name="Brandt J."/>
            <person name="Jakob F."/>
            <person name="Vogel R.F."/>
        </authorList>
    </citation>
    <scope>NUCLEOTIDE SEQUENCE [LARGE SCALE GENOMIC DNA]</scope>
    <source>
        <strain evidence="1 2">NBRC 101099</strain>
    </source>
</reference>
<evidence type="ECO:0000313" key="2">
    <source>
        <dbReference type="Proteomes" id="UP000188604"/>
    </source>
</evidence>
<dbReference type="RefSeq" id="WP_077808154.1">
    <property type="nucleotide sequence ID" value="NZ_BJXS01000011.1"/>
</dbReference>
<dbReference type="OrthoDB" id="7183688at2"/>
<gene>
    <name evidence="1" type="ORF">A0U93_15550</name>
</gene>
<dbReference type="InterPro" id="IPR049245">
    <property type="entry name" value="DUF6880"/>
</dbReference>
<sequence length="479" mass="53431">MARTPSTKPATRKSAASAKVGTTVTKENLKALGVDRLADLLVELSEQDAVLTRKLRMALTAAHAKDKLGKEIEKRLRTIQRSRGFLPWDRIKPLAAELDTLRRSILDDVSTMDIGQAISAMRILVELAPSVYERSDDSSGYLSDVFREAASDLGTLWGRQAGRDPAVTVRDLLTLLDADGYGTCDHLIASCGEALGKPGAAILRSTLLARLHDLPASKAKGDYRTDIARMQTLGHLKDLADAMGDVDAYIDAVGLSDRQSASIGDVARRLLDKERAHEALEWLDRETDETSRFRWENDDLRIEACEAVGDRDQAQSLRWKVFQDRLSLPHWRAYQRHLSDYDAIDAEEQTLNYIRNFPVRSVALSTLLEWPALDAAANLVREHTAELDGRDYGTLRPAADRLSESYPNEATILYRLLVEAVLDKALSRYYSYAAKDLASCRRLAPMLTATNGMESHEAFVIRLQAQHKRKLGFWSLVGK</sequence>
<dbReference type="STRING" id="320497.A0U93_15550"/>
<protein>
    <submittedName>
        <fullName evidence="1">Uncharacterized protein</fullName>
    </submittedName>
</protein>